<feature type="compositionally biased region" description="Low complexity" evidence="9">
    <location>
        <begin position="22"/>
        <end position="33"/>
    </location>
</feature>
<keyword evidence="4" id="KW-0804">Transcription</keyword>
<keyword evidence="5" id="KW-0539">Nucleus</keyword>
<dbReference type="GO" id="GO:0003700">
    <property type="term" value="F:DNA-binding transcription factor activity"/>
    <property type="evidence" value="ECO:0007669"/>
    <property type="project" value="InterPro"/>
</dbReference>
<gene>
    <name evidence="11" type="ORF">KUCA_T00005449001</name>
</gene>
<proteinExistence type="inferred from homology"/>
<feature type="region of interest" description="Disordered" evidence="9">
    <location>
        <begin position="170"/>
        <end position="220"/>
    </location>
</feature>
<dbReference type="InterPro" id="IPR000232">
    <property type="entry name" value="HSF_DNA-bd"/>
</dbReference>
<dbReference type="EMBL" id="HG793130">
    <property type="protein sequence ID" value="CDK29461.1"/>
    <property type="molecule type" value="Genomic_DNA"/>
</dbReference>
<sequence>MSTPTMIEEIDESKYQNGFQPETAETETTPMAIEADEVKQEQPRDDESAAPVEAVNNTIPEVAAPKLDSTATSTADPAPAATVAGTTKNAVSTLPNTSVAQSTSSSFIHKLYSMLEDPSLKHLIWWHPNHGTTFVVSPTEEFSRVLSNYFKHTNTASFIRQLNMYGFHKVNDSSSNQESSEPLSSQQQHSPIPPQTQFQSQQSSGGQRSRKGSNSSVSGPTCWEFRHSSGLFRHGNLEGLKLIKRRSFKNAPTQKEVHNLKTPHPQEYEIQSYTPQRFIPVSLSDYEGDPSDDSYIRSRHGSLPHHMATVTVANSASNTSVTNLAAANTATSATPFPLAQQDQHSRENLTHKYVELNTRLKGLKKDHDLLQYKYDLAHEELKRTNYDLVTLLDLFKDVIVQKSEQLAQPAQQPQAQQPEERSRTPVNAHVSNYAGYDSPNRPYKSQPNTNFPRNLEEELDRFKSTILQRTASRDMELRQVAAYPHGHEAPFFSTSNLFNNRRSMTSNPDLDPYSTLQFDAQSSGARSRNPSVFDPLQPAPPKQYPSSPGPMGHGAPPRSPQPIMGTVAVNHPQQVLDPSQQAQHRPSLSQIQPPISQNFMSQRQYVLSPVPHHPMEQGQLEPPSGPVPHFAQQVPPYPHRTILPQRVMSPQQAQQLLPQNSQQPPQHPGVMGYHQQSLSNNSVLTVDSYRSRASSTQSNPYARPVNGSAKPQQPPQQQQQPPSFASQPPPPTVPSNQQPDVLSPTAGVPRATTPSEDRKRHYDTGSKMNSYSFNNPPRSVPDPNATPLGTPSQPLQRGLPSVQSIQSVVNIPSPVETWHPQQQPPSLQQQPSQYFSTTQHTGVASTTAALQQSQRQSSNSPAAKPLHTSSSSASVYSLLNRRESVHDAAAGQPQQFTAQQRETVEGAPFKKSRLN</sequence>
<dbReference type="FunFam" id="1.10.10.10:FF:000027">
    <property type="entry name" value="Heat shock transcription factor 1"/>
    <property type="match status" value="1"/>
</dbReference>
<feature type="region of interest" description="Disordered" evidence="9">
    <location>
        <begin position="430"/>
        <end position="452"/>
    </location>
</feature>
<evidence type="ECO:0000256" key="9">
    <source>
        <dbReference type="SAM" id="MobiDB-lite"/>
    </source>
</evidence>
<feature type="compositionally biased region" description="Polar residues" evidence="9">
    <location>
        <begin position="766"/>
        <end position="777"/>
    </location>
</feature>
<dbReference type="AlphaFoldDB" id="W6MRR2"/>
<keyword evidence="2" id="KW-0805">Transcription regulation</keyword>
<dbReference type="PRINTS" id="PR00056">
    <property type="entry name" value="HSFDOMAIN"/>
</dbReference>
<evidence type="ECO:0000256" key="2">
    <source>
        <dbReference type="ARBA" id="ARBA00023015"/>
    </source>
</evidence>
<feature type="compositionally biased region" description="Basic and acidic residues" evidence="9">
    <location>
        <begin position="36"/>
        <end position="47"/>
    </location>
</feature>
<comment type="subcellular location">
    <subcellularLocation>
        <location evidence="1">Nucleus</location>
    </subcellularLocation>
</comment>
<feature type="compositionally biased region" description="Polar residues" evidence="9">
    <location>
        <begin position="443"/>
        <end position="452"/>
    </location>
</feature>
<feature type="compositionally biased region" description="Low complexity" evidence="9">
    <location>
        <begin position="715"/>
        <end position="726"/>
    </location>
</feature>
<evidence type="ECO:0000259" key="10">
    <source>
        <dbReference type="PROSITE" id="PS00434"/>
    </source>
</evidence>
<accession>W6MRR2</accession>
<dbReference type="STRING" id="1382522.W6MRR2"/>
<dbReference type="SMART" id="SM00415">
    <property type="entry name" value="HSF"/>
    <property type="match status" value="1"/>
</dbReference>
<evidence type="ECO:0000256" key="7">
    <source>
        <dbReference type="ARBA" id="ARBA00084017"/>
    </source>
</evidence>
<feature type="region of interest" description="Disordered" evidence="9">
    <location>
        <begin position="649"/>
        <end position="674"/>
    </location>
</feature>
<feature type="region of interest" description="Disordered" evidence="9">
    <location>
        <begin position="1"/>
        <end position="52"/>
    </location>
</feature>
<feature type="region of interest" description="Disordered" evidence="9">
    <location>
        <begin position="406"/>
        <end position="425"/>
    </location>
</feature>
<reference evidence="11" key="1">
    <citation type="submission" date="2013-12" db="EMBL/GenBank/DDBJ databases">
        <authorList>
            <person name="Genoscope - CEA"/>
        </authorList>
    </citation>
    <scope>NUCLEOTIDE SEQUENCE</scope>
    <source>
        <strain evidence="11">CBS 1993</strain>
    </source>
</reference>
<feature type="compositionally biased region" description="Low complexity" evidence="9">
    <location>
        <begin position="820"/>
        <end position="833"/>
    </location>
</feature>
<name>W6MRR2_9ASCO</name>
<dbReference type="PANTHER" id="PTHR10015:SF396">
    <property type="entry name" value="FLOCCULATION SUPPRESSION PROTEIN"/>
    <property type="match status" value="1"/>
</dbReference>
<evidence type="ECO:0000256" key="3">
    <source>
        <dbReference type="ARBA" id="ARBA00023125"/>
    </source>
</evidence>
<evidence type="ECO:0000313" key="12">
    <source>
        <dbReference type="Proteomes" id="UP000019384"/>
    </source>
</evidence>
<dbReference type="OrthoDB" id="60033at2759"/>
<evidence type="ECO:0000256" key="6">
    <source>
        <dbReference type="ARBA" id="ARBA00068818"/>
    </source>
</evidence>
<feature type="compositionally biased region" description="Polar residues" evidence="9">
    <location>
        <begin position="834"/>
        <end position="861"/>
    </location>
</feature>
<dbReference type="HOGENOM" id="CLU_318074_0_0_1"/>
<feature type="compositionally biased region" description="Basic and acidic residues" evidence="9">
    <location>
        <begin position="755"/>
        <end position="764"/>
    </location>
</feature>
<evidence type="ECO:0000313" key="11">
    <source>
        <dbReference type="EMBL" id="CDK29461.1"/>
    </source>
</evidence>
<keyword evidence="3" id="KW-0238">DNA-binding</keyword>
<evidence type="ECO:0000256" key="4">
    <source>
        <dbReference type="ARBA" id="ARBA00023163"/>
    </source>
</evidence>
<organism evidence="11 12">
    <name type="scientific">Kuraishia capsulata CBS 1993</name>
    <dbReference type="NCBI Taxonomy" id="1382522"/>
    <lineage>
        <taxon>Eukaryota</taxon>
        <taxon>Fungi</taxon>
        <taxon>Dikarya</taxon>
        <taxon>Ascomycota</taxon>
        <taxon>Saccharomycotina</taxon>
        <taxon>Pichiomycetes</taxon>
        <taxon>Pichiales</taxon>
        <taxon>Pichiaceae</taxon>
        <taxon>Kuraishia</taxon>
    </lineage>
</organism>
<protein>
    <recommendedName>
        <fullName evidence="6">Heat shock transcription factor</fullName>
    </recommendedName>
    <alternativeName>
        <fullName evidence="7">Heat shock factor protein</fullName>
    </alternativeName>
</protein>
<evidence type="ECO:0000256" key="5">
    <source>
        <dbReference type="ARBA" id="ARBA00023242"/>
    </source>
</evidence>
<feature type="region of interest" description="Disordered" evidence="9">
    <location>
        <begin position="688"/>
        <end position="800"/>
    </location>
</feature>
<feature type="region of interest" description="Disordered" evidence="9">
    <location>
        <begin position="815"/>
        <end position="915"/>
    </location>
</feature>
<keyword evidence="12" id="KW-1185">Reference proteome</keyword>
<evidence type="ECO:0000256" key="8">
    <source>
        <dbReference type="RuleBase" id="RU004020"/>
    </source>
</evidence>
<dbReference type="SUPFAM" id="SSF46785">
    <property type="entry name" value="Winged helix' DNA-binding domain"/>
    <property type="match status" value="1"/>
</dbReference>
<dbReference type="Pfam" id="PF00447">
    <property type="entry name" value="HSF_DNA-bind"/>
    <property type="match status" value="1"/>
</dbReference>
<dbReference type="Gene3D" id="1.10.10.10">
    <property type="entry name" value="Winged helix-like DNA-binding domain superfamily/Winged helix DNA-binding domain"/>
    <property type="match status" value="1"/>
</dbReference>
<dbReference type="GO" id="GO:0043565">
    <property type="term" value="F:sequence-specific DNA binding"/>
    <property type="evidence" value="ECO:0007669"/>
    <property type="project" value="InterPro"/>
</dbReference>
<feature type="compositionally biased region" description="Polar residues" evidence="9">
    <location>
        <begin position="503"/>
        <end position="530"/>
    </location>
</feature>
<evidence type="ECO:0000256" key="1">
    <source>
        <dbReference type="ARBA" id="ARBA00004123"/>
    </source>
</evidence>
<dbReference type="PROSITE" id="PS00434">
    <property type="entry name" value="HSF_DOMAIN"/>
    <property type="match status" value="1"/>
</dbReference>
<feature type="compositionally biased region" description="Low complexity" evidence="9">
    <location>
        <begin position="173"/>
        <end position="216"/>
    </location>
</feature>
<reference evidence="11" key="2">
    <citation type="submission" date="2014-02" db="EMBL/GenBank/DDBJ databases">
        <title>Complete DNA sequence of /Kuraishia capsulata/ illustrates novel genomic features among budding yeasts (/Saccharomycotina/).</title>
        <authorList>
            <person name="Morales L."/>
            <person name="Noel B."/>
            <person name="Porcel B."/>
            <person name="Marcet-Houben M."/>
            <person name="Hullo M-F."/>
            <person name="Sacerdot C."/>
            <person name="Tekaia F."/>
            <person name="Leh-Louis V."/>
            <person name="Despons L."/>
            <person name="Khanna V."/>
            <person name="Aury J-M."/>
            <person name="Barbe V."/>
            <person name="Couloux A."/>
            <person name="Labadie K."/>
            <person name="Pelletier E."/>
            <person name="Souciet J-L."/>
            <person name="Boekhout T."/>
            <person name="Gabaldon T."/>
            <person name="Wincker P."/>
            <person name="Dujon B."/>
        </authorList>
    </citation>
    <scope>NUCLEOTIDE SEQUENCE</scope>
    <source>
        <strain evidence="11">CBS 1993</strain>
    </source>
</reference>
<dbReference type="GeneID" id="34522834"/>
<dbReference type="Proteomes" id="UP000019384">
    <property type="component" value="Unassembled WGS sequence"/>
</dbReference>
<comment type="similarity">
    <text evidence="8">Belongs to the HSF family.</text>
</comment>
<feature type="compositionally biased region" description="Polar residues" evidence="9">
    <location>
        <begin position="787"/>
        <end position="800"/>
    </location>
</feature>
<feature type="region of interest" description="Disordered" evidence="9">
    <location>
        <begin position="503"/>
        <end position="565"/>
    </location>
</feature>
<dbReference type="PANTHER" id="PTHR10015">
    <property type="entry name" value="HEAT SHOCK TRANSCRIPTION FACTOR"/>
    <property type="match status" value="1"/>
</dbReference>
<dbReference type="GO" id="GO:0005634">
    <property type="term" value="C:nucleus"/>
    <property type="evidence" value="ECO:0007669"/>
    <property type="project" value="UniProtKB-SubCell"/>
</dbReference>
<dbReference type="InterPro" id="IPR036390">
    <property type="entry name" value="WH_DNA-bd_sf"/>
</dbReference>
<feature type="compositionally biased region" description="Polar residues" evidence="9">
    <location>
        <begin position="691"/>
        <end position="700"/>
    </location>
</feature>
<feature type="compositionally biased region" description="Polar residues" evidence="9">
    <location>
        <begin position="892"/>
        <end position="901"/>
    </location>
</feature>
<dbReference type="InterPro" id="IPR036388">
    <property type="entry name" value="WH-like_DNA-bd_sf"/>
</dbReference>
<feature type="compositionally biased region" description="Low complexity" evidence="9">
    <location>
        <begin position="406"/>
        <end position="417"/>
    </location>
</feature>
<feature type="domain" description="HSF-type DNA-binding" evidence="10">
    <location>
        <begin position="146"/>
        <end position="170"/>
    </location>
</feature>
<feature type="compositionally biased region" description="Low complexity" evidence="9">
    <location>
        <begin position="650"/>
        <end position="664"/>
    </location>
</feature>
<dbReference type="RefSeq" id="XP_022461446.1">
    <property type="nucleotide sequence ID" value="XM_022600645.1"/>
</dbReference>